<evidence type="ECO:0000256" key="1">
    <source>
        <dbReference type="ARBA" id="ARBA00001936"/>
    </source>
</evidence>
<keyword evidence="3" id="KW-0479">Metal-binding</keyword>
<dbReference type="PANTHER" id="PTHR12992:SF11">
    <property type="entry name" value="MITOCHONDRIAL COENZYME A DIPHOSPHATASE NUDT8"/>
    <property type="match status" value="1"/>
</dbReference>
<keyword evidence="4" id="KW-0378">Hydrolase</keyword>
<proteinExistence type="predicted"/>
<evidence type="ECO:0000256" key="2">
    <source>
        <dbReference type="ARBA" id="ARBA00001946"/>
    </source>
</evidence>
<feature type="domain" description="Nudix hydrolase" evidence="7">
    <location>
        <begin position="60"/>
        <end position="204"/>
    </location>
</feature>
<comment type="cofactor">
    <cofactor evidence="1">
        <name>Mn(2+)</name>
        <dbReference type="ChEBI" id="CHEBI:29035"/>
    </cofactor>
</comment>
<dbReference type="InterPro" id="IPR000086">
    <property type="entry name" value="NUDIX_hydrolase_dom"/>
</dbReference>
<accession>A0A7X1ZIR8</accession>
<keyword evidence="6" id="KW-0464">Manganese</keyword>
<comment type="caution">
    <text evidence="8">The sequence shown here is derived from an EMBL/GenBank/DDBJ whole genome shotgun (WGS) entry which is preliminary data.</text>
</comment>
<dbReference type="InterPro" id="IPR015797">
    <property type="entry name" value="NUDIX_hydrolase-like_dom_sf"/>
</dbReference>
<evidence type="ECO:0000313" key="8">
    <source>
        <dbReference type="EMBL" id="MQX38341.1"/>
    </source>
</evidence>
<comment type="cofactor">
    <cofactor evidence="2">
        <name>Mg(2+)</name>
        <dbReference type="ChEBI" id="CHEBI:18420"/>
    </cofactor>
</comment>
<evidence type="ECO:0000256" key="6">
    <source>
        <dbReference type="ARBA" id="ARBA00023211"/>
    </source>
</evidence>
<dbReference type="GO" id="GO:0046872">
    <property type="term" value="F:metal ion binding"/>
    <property type="evidence" value="ECO:0007669"/>
    <property type="project" value="UniProtKB-KW"/>
</dbReference>
<name>A0A7X1ZIR8_9PROT</name>
<dbReference type="GO" id="GO:0010945">
    <property type="term" value="F:coenzyme A diphosphatase activity"/>
    <property type="evidence" value="ECO:0007669"/>
    <property type="project" value="InterPro"/>
</dbReference>
<evidence type="ECO:0000256" key="3">
    <source>
        <dbReference type="ARBA" id="ARBA00022723"/>
    </source>
</evidence>
<evidence type="ECO:0000256" key="5">
    <source>
        <dbReference type="ARBA" id="ARBA00022842"/>
    </source>
</evidence>
<evidence type="ECO:0000256" key="4">
    <source>
        <dbReference type="ARBA" id="ARBA00022801"/>
    </source>
</evidence>
<dbReference type="NCBIfam" id="NF007980">
    <property type="entry name" value="PRK10707.1"/>
    <property type="match status" value="1"/>
</dbReference>
<organism evidence="8 9">
    <name type="scientific">Roseospira navarrensis</name>
    <dbReference type="NCBI Taxonomy" id="140058"/>
    <lineage>
        <taxon>Bacteria</taxon>
        <taxon>Pseudomonadati</taxon>
        <taxon>Pseudomonadota</taxon>
        <taxon>Alphaproteobacteria</taxon>
        <taxon>Rhodospirillales</taxon>
        <taxon>Rhodospirillaceae</taxon>
        <taxon>Roseospira</taxon>
    </lineage>
</organism>
<sequence>MEQGNLFLSGHSGRGLDRAELARRLGAGAGLGHGSDMAIAALLGGEGARLFLADRPPPPHRPAAVLVPILDHPPGEAEGPAIVFTRRAMHLAHHPGQVSFPGGRVDDTDDGPAAAALREAREETGLDPARVDLVGRLDDYITVTGFRITPFVGVVTPPVRLVPDPTEVDSIFEVPLAFLMDPGNHKHGVREKDGKHRPYFAIPYGDHFIWGATAGILMNLFAILTGAAPPAPPADEAPEPCASS</sequence>
<dbReference type="SUPFAM" id="SSF55811">
    <property type="entry name" value="Nudix"/>
    <property type="match status" value="1"/>
</dbReference>
<dbReference type="Proteomes" id="UP000434582">
    <property type="component" value="Unassembled WGS sequence"/>
</dbReference>
<dbReference type="Gene3D" id="3.90.79.10">
    <property type="entry name" value="Nucleoside Triphosphate Pyrophosphohydrolase"/>
    <property type="match status" value="1"/>
</dbReference>
<dbReference type="AlphaFoldDB" id="A0A7X1ZIR8"/>
<gene>
    <name evidence="8" type="ORF">GHC57_17630</name>
</gene>
<evidence type="ECO:0000313" key="9">
    <source>
        <dbReference type="Proteomes" id="UP000434582"/>
    </source>
</evidence>
<dbReference type="EMBL" id="WIVE01000090">
    <property type="protein sequence ID" value="MQX38341.1"/>
    <property type="molecule type" value="Genomic_DNA"/>
</dbReference>
<reference evidence="8 9" key="1">
    <citation type="submission" date="2019-10" db="EMBL/GenBank/DDBJ databases">
        <title>Draft whole-genome sequence of the purple nonsulfur photosynthetic bacterium Roseospira navarrensis DSM 15114.</title>
        <authorList>
            <person name="Kyndt J.A."/>
            <person name="Meyer T.E."/>
        </authorList>
    </citation>
    <scope>NUCLEOTIDE SEQUENCE [LARGE SCALE GENOMIC DNA]</scope>
    <source>
        <strain evidence="8 9">DSM 15114</strain>
    </source>
</reference>
<protein>
    <submittedName>
        <fullName evidence="8">CoA pyrophosphatase</fullName>
    </submittedName>
</protein>
<dbReference type="OrthoDB" id="9802805at2"/>
<dbReference type="PANTHER" id="PTHR12992">
    <property type="entry name" value="NUDIX HYDROLASE"/>
    <property type="match status" value="1"/>
</dbReference>
<keyword evidence="5" id="KW-0460">Magnesium</keyword>
<dbReference type="Pfam" id="PF00293">
    <property type="entry name" value="NUDIX"/>
    <property type="match status" value="1"/>
</dbReference>
<dbReference type="PROSITE" id="PS51462">
    <property type="entry name" value="NUDIX"/>
    <property type="match status" value="1"/>
</dbReference>
<keyword evidence="9" id="KW-1185">Reference proteome</keyword>
<dbReference type="CDD" id="cd03426">
    <property type="entry name" value="NUDIX_CoAse_Nudt7"/>
    <property type="match status" value="1"/>
</dbReference>
<dbReference type="InterPro" id="IPR045121">
    <property type="entry name" value="CoAse"/>
</dbReference>
<evidence type="ECO:0000259" key="7">
    <source>
        <dbReference type="PROSITE" id="PS51462"/>
    </source>
</evidence>